<dbReference type="EC" id="2.7.7.65" evidence="1"/>
<evidence type="ECO:0000259" key="5">
    <source>
        <dbReference type="PROSITE" id="PS50887"/>
    </source>
</evidence>
<gene>
    <name evidence="7" type="ORF">SAMN02745124_01143</name>
</gene>
<dbReference type="InterPro" id="IPR001789">
    <property type="entry name" value="Sig_transdc_resp-reg_receiver"/>
</dbReference>
<dbReference type="RefSeq" id="WP_073374126.1">
    <property type="nucleotide sequence ID" value="NZ_FQXS01000005.1"/>
</dbReference>
<comment type="catalytic activity">
    <reaction evidence="2">
        <text>2 GTP = 3',3'-c-di-GMP + 2 diphosphate</text>
        <dbReference type="Rhea" id="RHEA:24898"/>
        <dbReference type="ChEBI" id="CHEBI:33019"/>
        <dbReference type="ChEBI" id="CHEBI:37565"/>
        <dbReference type="ChEBI" id="CHEBI:58805"/>
        <dbReference type="EC" id="2.7.7.65"/>
    </reaction>
</comment>
<dbReference type="STRING" id="1121409.SAMN02745124_01143"/>
<dbReference type="SUPFAM" id="SSF55073">
    <property type="entry name" value="Nucleotide cyclase"/>
    <property type="match status" value="1"/>
</dbReference>
<dbReference type="FunFam" id="3.30.70.270:FF:000001">
    <property type="entry name" value="Diguanylate cyclase domain protein"/>
    <property type="match status" value="1"/>
</dbReference>
<dbReference type="SMART" id="SM00267">
    <property type="entry name" value="GGDEF"/>
    <property type="match status" value="1"/>
</dbReference>
<evidence type="ECO:0000256" key="2">
    <source>
        <dbReference type="ARBA" id="ARBA00034247"/>
    </source>
</evidence>
<dbReference type="InterPro" id="IPR000160">
    <property type="entry name" value="GGDEF_dom"/>
</dbReference>
<keyword evidence="8" id="KW-1185">Reference proteome</keyword>
<dbReference type="SMART" id="SM00448">
    <property type="entry name" value="REC"/>
    <property type="match status" value="1"/>
</dbReference>
<dbReference type="SUPFAM" id="SSF52172">
    <property type="entry name" value="CheY-like"/>
    <property type="match status" value="1"/>
</dbReference>
<dbReference type="GO" id="GO:0005886">
    <property type="term" value="C:plasma membrane"/>
    <property type="evidence" value="ECO:0007669"/>
    <property type="project" value="TreeGrafter"/>
</dbReference>
<dbReference type="PROSITE" id="PS50887">
    <property type="entry name" value="GGDEF"/>
    <property type="match status" value="1"/>
</dbReference>
<dbReference type="GO" id="GO:0000160">
    <property type="term" value="P:phosphorelay signal transduction system"/>
    <property type="evidence" value="ECO:0007669"/>
    <property type="project" value="InterPro"/>
</dbReference>
<dbReference type="NCBIfam" id="TIGR00254">
    <property type="entry name" value="GGDEF"/>
    <property type="match status" value="1"/>
</dbReference>
<reference evidence="7 8" key="1">
    <citation type="submission" date="2016-11" db="EMBL/GenBank/DDBJ databases">
        <authorList>
            <person name="Jaros S."/>
            <person name="Januszkiewicz K."/>
            <person name="Wedrychowicz H."/>
        </authorList>
    </citation>
    <scope>NUCLEOTIDE SEQUENCE [LARGE SCALE GENOMIC DNA]</scope>
    <source>
        <strain evidence="7 8">DSM 9705</strain>
    </source>
</reference>
<evidence type="ECO:0000313" key="8">
    <source>
        <dbReference type="Proteomes" id="UP000184139"/>
    </source>
</evidence>
<dbReference type="Gene3D" id="3.40.50.2300">
    <property type="match status" value="1"/>
</dbReference>
<dbReference type="PROSITE" id="PS50110">
    <property type="entry name" value="RESPONSE_REGULATORY"/>
    <property type="match status" value="1"/>
</dbReference>
<feature type="modified residue" description="4-aspartylphosphate" evidence="3">
    <location>
        <position position="309"/>
    </location>
</feature>
<dbReference type="InterPro" id="IPR029787">
    <property type="entry name" value="Nucleotide_cyclase"/>
</dbReference>
<dbReference type="GO" id="GO:1902201">
    <property type="term" value="P:negative regulation of bacterial-type flagellum-dependent cell motility"/>
    <property type="evidence" value="ECO:0007669"/>
    <property type="project" value="TreeGrafter"/>
</dbReference>
<feature type="domain" description="Response regulatory" evidence="4">
    <location>
        <begin position="260"/>
        <end position="376"/>
    </location>
</feature>
<dbReference type="PROSITE" id="PS51833">
    <property type="entry name" value="HDOD"/>
    <property type="match status" value="1"/>
</dbReference>
<feature type="domain" description="GGDEF" evidence="5">
    <location>
        <begin position="440"/>
        <end position="573"/>
    </location>
</feature>
<evidence type="ECO:0000259" key="6">
    <source>
        <dbReference type="PROSITE" id="PS51833"/>
    </source>
</evidence>
<organism evidence="7 8">
    <name type="scientific">Desulfofustis glycolicus DSM 9705</name>
    <dbReference type="NCBI Taxonomy" id="1121409"/>
    <lineage>
        <taxon>Bacteria</taxon>
        <taxon>Pseudomonadati</taxon>
        <taxon>Thermodesulfobacteriota</taxon>
        <taxon>Desulfobulbia</taxon>
        <taxon>Desulfobulbales</taxon>
        <taxon>Desulfocapsaceae</taxon>
        <taxon>Desulfofustis</taxon>
    </lineage>
</organism>
<keyword evidence="3" id="KW-0597">Phosphoprotein</keyword>
<dbReference type="Pfam" id="PF00072">
    <property type="entry name" value="Response_reg"/>
    <property type="match status" value="1"/>
</dbReference>
<dbReference type="CDD" id="cd01949">
    <property type="entry name" value="GGDEF"/>
    <property type="match status" value="1"/>
</dbReference>
<dbReference type="InterPro" id="IPR013976">
    <property type="entry name" value="HDOD"/>
</dbReference>
<dbReference type="AlphaFoldDB" id="A0A1M5UGM4"/>
<dbReference type="EMBL" id="FQXS01000005">
    <property type="protein sequence ID" value="SHH62091.1"/>
    <property type="molecule type" value="Genomic_DNA"/>
</dbReference>
<dbReference type="Pfam" id="PF00990">
    <property type="entry name" value="GGDEF"/>
    <property type="match status" value="1"/>
</dbReference>
<name>A0A1M5UGM4_9BACT</name>
<sequence>MVTRDACSPSLGNTTLPEPSAAAEAFVKLTGQKGVTLSDLTTILADDPPLANNFLRFAGAIVPASVTPIGSIRRALMTIGIKDALSLVPALSIMTRRDDHGLPPAFWDRPLARAFAARTLALLRTDLDPAAFFACALLYGGDRFKAATPTDATVTEQRADTTTPALHQHTDLLRFADTIAESLQLQQSAPSLADIVIAGRQVRLNRPECIDLYDETLRQWRRWQRAARLPVPDTLSGSTDAVNGAVPPTDRRTEAIDTIKILIADDDPLTLFILRRLLEQSGKTILTAEHGEQALALTLQHQPQMVITDWRMPELSGIELCKILRDTDSTRHIYIIMLTGRESEEELLEAFAAGADDYIVKPFKPKVLHARIRGGERLIRSHQTIIADRETIRSYVDRLAAANHTLQDLAMTDVLTGLPNRRSALSRLKEVVAEARRHHSPLSCIMLDIDHFKKINDRWGHDIGDRVLKQIADVLSSSARGYDLVSRIGGEEFLVICAHSNLDESRQLAERLRQAAANTVISHNEETIAITISCGVATWDETMVDGEDMTTAADQALYQAKRRGRNRVAVADGRQLGT</sequence>
<dbReference type="InterPro" id="IPR043128">
    <property type="entry name" value="Rev_trsase/Diguanyl_cyclase"/>
</dbReference>
<dbReference type="GO" id="GO:0043709">
    <property type="term" value="P:cell adhesion involved in single-species biofilm formation"/>
    <property type="evidence" value="ECO:0007669"/>
    <property type="project" value="TreeGrafter"/>
</dbReference>
<dbReference type="CDD" id="cd17574">
    <property type="entry name" value="REC_OmpR"/>
    <property type="match status" value="1"/>
</dbReference>
<accession>A0A1M5UGM4</accession>
<dbReference type="Pfam" id="PF08668">
    <property type="entry name" value="HDOD"/>
    <property type="match status" value="1"/>
</dbReference>
<dbReference type="Proteomes" id="UP000184139">
    <property type="component" value="Unassembled WGS sequence"/>
</dbReference>
<evidence type="ECO:0000256" key="1">
    <source>
        <dbReference type="ARBA" id="ARBA00012528"/>
    </source>
</evidence>
<protein>
    <recommendedName>
        <fullName evidence="1">diguanylate cyclase</fullName>
        <ecNumber evidence="1">2.7.7.65</ecNumber>
    </recommendedName>
</protein>
<evidence type="ECO:0000256" key="3">
    <source>
        <dbReference type="PROSITE-ProRule" id="PRU00169"/>
    </source>
</evidence>
<dbReference type="Gene3D" id="3.30.70.270">
    <property type="match status" value="1"/>
</dbReference>
<dbReference type="InterPro" id="IPR011006">
    <property type="entry name" value="CheY-like_superfamily"/>
</dbReference>
<feature type="domain" description="HDOD" evidence="6">
    <location>
        <begin position="16"/>
        <end position="202"/>
    </location>
</feature>
<evidence type="ECO:0000313" key="7">
    <source>
        <dbReference type="EMBL" id="SHH62091.1"/>
    </source>
</evidence>
<dbReference type="SUPFAM" id="SSF109604">
    <property type="entry name" value="HD-domain/PDEase-like"/>
    <property type="match status" value="1"/>
</dbReference>
<dbReference type="InterPro" id="IPR050469">
    <property type="entry name" value="Diguanylate_Cyclase"/>
</dbReference>
<proteinExistence type="predicted"/>
<evidence type="ECO:0000259" key="4">
    <source>
        <dbReference type="PROSITE" id="PS50110"/>
    </source>
</evidence>
<dbReference type="OrthoDB" id="9778432at2"/>
<dbReference type="GO" id="GO:0052621">
    <property type="term" value="F:diguanylate cyclase activity"/>
    <property type="evidence" value="ECO:0007669"/>
    <property type="project" value="UniProtKB-EC"/>
</dbReference>
<dbReference type="PANTHER" id="PTHR45138">
    <property type="entry name" value="REGULATORY COMPONENTS OF SENSORY TRANSDUCTION SYSTEM"/>
    <property type="match status" value="1"/>
</dbReference>
<dbReference type="Gene3D" id="1.10.3210.10">
    <property type="entry name" value="Hypothetical protein af1432"/>
    <property type="match status" value="1"/>
</dbReference>
<dbReference type="PANTHER" id="PTHR45138:SF9">
    <property type="entry name" value="DIGUANYLATE CYCLASE DGCM-RELATED"/>
    <property type="match status" value="1"/>
</dbReference>